<evidence type="ECO:0000256" key="1">
    <source>
        <dbReference type="SAM" id="Coils"/>
    </source>
</evidence>
<feature type="region of interest" description="Disordered" evidence="2">
    <location>
        <begin position="250"/>
        <end position="269"/>
    </location>
</feature>
<protein>
    <submittedName>
        <fullName evidence="3">Uncharacterized protein</fullName>
    </submittedName>
</protein>
<feature type="coiled-coil region" evidence="1">
    <location>
        <begin position="1431"/>
        <end position="1506"/>
    </location>
</feature>
<feature type="region of interest" description="Disordered" evidence="2">
    <location>
        <begin position="873"/>
        <end position="894"/>
    </location>
</feature>
<accession>A0A2P1CAJ6</accession>
<dbReference type="EMBL" id="MG873442">
    <property type="protein sequence ID" value="AVJ48256.1"/>
    <property type="molecule type" value="Genomic_DNA"/>
</dbReference>
<evidence type="ECO:0000313" key="3">
    <source>
        <dbReference type="EMBL" id="AVJ48256.1"/>
    </source>
</evidence>
<dbReference type="GeneID" id="77948375"/>
<feature type="region of interest" description="Disordered" evidence="2">
    <location>
        <begin position="1"/>
        <end position="54"/>
    </location>
</feature>
<feature type="compositionally biased region" description="Polar residues" evidence="2">
    <location>
        <begin position="250"/>
        <end position="259"/>
    </location>
</feature>
<evidence type="ECO:0000313" key="4">
    <source>
        <dbReference type="Proteomes" id="UP000240649"/>
    </source>
</evidence>
<dbReference type="KEGG" id="vg:77948375"/>
<keyword evidence="1" id="KW-0175">Coiled coil</keyword>
<reference evidence="3 4" key="1">
    <citation type="submission" date="2018-01" db="EMBL/GenBank/DDBJ databases">
        <title>Draft Genome Sequence of Salmonella Enteritidis Phage SE131.</title>
        <authorList>
            <person name="Kim Y."/>
            <person name="Han B.K."/>
            <person name="Kim H."/>
            <person name="Kim D."/>
        </authorList>
    </citation>
    <scope>NUCLEOTIDE SEQUENCE [LARGE SCALE GENOMIC DNA]</scope>
</reference>
<feature type="region of interest" description="Disordered" evidence="2">
    <location>
        <begin position="1005"/>
        <end position="1054"/>
    </location>
</feature>
<organism evidence="3 4">
    <name type="scientific">Salmonella phage SE131</name>
    <dbReference type="NCBI Taxonomy" id="2081631"/>
    <lineage>
        <taxon>Viruses</taxon>
        <taxon>Duplodnaviria</taxon>
        <taxon>Heunggongvirae</taxon>
        <taxon>Uroviricota</taxon>
        <taxon>Caudoviricetes</taxon>
        <taxon>Grimontviridae</taxon>
        <taxon>Moazamivirus</taxon>
        <taxon>Moazamivirus SE131</taxon>
    </lineage>
</organism>
<feature type="region of interest" description="Disordered" evidence="2">
    <location>
        <begin position="822"/>
        <end position="847"/>
    </location>
</feature>
<dbReference type="RefSeq" id="YP_010672105.1">
    <property type="nucleotide sequence ID" value="NC_070974.1"/>
</dbReference>
<feature type="compositionally biased region" description="Basic and acidic residues" evidence="2">
    <location>
        <begin position="1012"/>
        <end position="1054"/>
    </location>
</feature>
<sequence length="1665" mass="181610">MNLVTDPELLKELESGYGASSGAPSVSPRGETTPDEQTQSAPQEGRNWGLYNQEDGSIMDSIGSGMSRLGRATAAAFVPVGDDDMSDYAISRARIASAENRADMDKLGYAGQVAAGAATYAPVIAAGLANPVAGAALMGGATTADSLASQLDNNQDLDLDSALGAGITSAGVDLATMGMASKGMDIAKTLTSPLRRGAAGTAVQAAQGATSNAAAQASINLASGRPWNENLGEAATIGAVAGGGLHATLSGLNRTTGSPENPGGKKSIDDQVKFETKSGITPSNDYRNQVYEYDNKRYQYDNDIDNIDIDNIADLDSAVKAKVGLAMENSTASAVKDAAKIYEKYNFPNTINIWDVEAGHGIASPETGNIARDWFQFSPQQLSDAGESITRARQTITGRAKAREAGEFDTAFSEKLKESYDKAQTEFESRASANHRLIETIRANSRDAERGVKDNLTDLSRNLDSYQKMIRDANNGKAPDMDTLRRTVEDIERLSKLTGTRDRLKSLVDDGDRFDGVSNLQTALLVSRGTKKLDTSIKNANPNSMKVNAQAGNMIDAASVATGHLWVPLLRRTGVEIGGKLSQRRLRKAKEEGSAVTRSLAQEPESFRNRAAEAGDFKGGAAEAAADLESMGINTGGARQQVESDVWGREVEPVARPEDTPPVQESAPVQEPELDVWGRPREFTDLTGRSVRDAEAEAIARRQAEESAANEPTPVDPEVEAAARAQRDAALSQDARVQSQRTAPKEEPSKVEDFNPDNQARIVLDDGTMVVMRPDGSRQVVRGPLGEDIAVTQARIDAEDAANIRAQEEAAFAAREQEIASRNADNAANARVEAQRRSPAAPKDDAEAVAQAIVESNRRRTDEARIANERRLESVEGGKSETVGDEGLTIVHGSGKGDMTVDDIQIVRDGQKQGKKGRKYGGFYGAREADVAHAEGYAGMSGSDTPTVYDVKVKPGTKVFHKEGDITRLSENYINDLKSKGYGVVAGTDPRGRVEYAVIDKDAVQSMNPRKKTQEAPKATEEPKTSEAKGEQDKAVEPELESEKQGVKSSELVRRPISDRLDEIKNLPTKEKNTMPIINEQQRLRRQLKEVNKAVSDKATQLSVPEEQIWRILERQGGVERVFAEDNSASRGLNLLMSKDKIEVSRRAEAEAAAAEKAVDNVVAPKGDGTVVDPEVTIANMKKDFMSKGVSEETFNEARVKAAKDLGDDYTPTQLANVVKVLAKEKAAKAREEAKANKPKGDKVVRPAKPEKGPERTMEDSWRDINGYAKASGVDADPEVQKAIREAMNAGNRMRSQFAPLSDAAERKLYNIIDRAADNANRVPEQARTMQDSWDEINGYAQALGVEGEPEIRKALKKAMNPGNKKRNAFGPLSQTKEREMYNVIDDFIKGQEEAYEAALARPKTEQPAELGEWRKRVADLKKRRARVSNFNEWQNQKANARKKAAEEKIRQEDVRKERLEAEAKKAEEEAKKADEVVEALNEAKAKQVEDAKEAVREEFAEKQMDNDVITEAGTNLFEKLADRVHNTDSPDYVKLKAVMDVISENLTTGPFRKGERDPQRALLNAQKALFDGLQRKAEFPNNPELWLSTTERNAIGEAYTGKVGTKEYGSMYQKLRAGLFEDEQTREFVKFPIEAINKKIKHLRKRQEGVRDLSEGAINVQDIK</sequence>
<evidence type="ECO:0000256" key="2">
    <source>
        <dbReference type="SAM" id="MobiDB-lite"/>
    </source>
</evidence>
<feature type="region of interest" description="Disordered" evidence="2">
    <location>
        <begin position="1231"/>
        <end position="1259"/>
    </location>
</feature>
<keyword evidence="4" id="KW-1185">Reference proteome</keyword>
<feature type="compositionally biased region" description="Basic and acidic residues" evidence="2">
    <location>
        <begin position="676"/>
        <end position="705"/>
    </location>
</feature>
<dbReference type="Proteomes" id="UP000240649">
    <property type="component" value="Segment"/>
</dbReference>
<feature type="region of interest" description="Disordered" evidence="2">
    <location>
        <begin position="652"/>
        <end position="762"/>
    </location>
</feature>
<feature type="compositionally biased region" description="Basic and acidic residues" evidence="2">
    <location>
        <begin position="743"/>
        <end position="753"/>
    </location>
</feature>
<name>A0A2P1CAJ6_9CAUD</name>
<feature type="compositionally biased region" description="Low complexity" evidence="2">
    <location>
        <begin position="722"/>
        <end position="736"/>
    </location>
</feature>
<proteinExistence type="predicted"/>